<dbReference type="EMBL" id="KN823125">
    <property type="protein sequence ID" value="KIO21859.1"/>
    <property type="molecule type" value="Genomic_DNA"/>
</dbReference>
<reference evidence="2" key="2">
    <citation type="submission" date="2015-01" db="EMBL/GenBank/DDBJ databases">
        <title>Evolutionary Origins and Diversification of the Mycorrhizal Mutualists.</title>
        <authorList>
            <consortium name="DOE Joint Genome Institute"/>
            <consortium name="Mycorrhizal Genomics Consortium"/>
            <person name="Kohler A."/>
            <person name="Kuo A."/>
            <person name="Nagy L.G."/>
            <person name="Floudas D."/>
            <person name="Copeland A."/>
            <person name="Barry K.W."/>
            <person name="Cichocki N."/>
            <person name="Veneault-Fourrey C."/>
            <person name="LaButti K."/>
            <person name="Lindquist E.A."/>
            <person name="Lipzen A."/>
            <person name="Lundell T."/>
            <person name="Morin E."/>
            <person name="Murat C."/>
            <person name="Riley R."/>
            <person name="Ohm R."/>
            <person name="Sun H."/>
            <person name="Tunlid A."/>
            <person name="Henrissat B."/>
            <person name="Grigoriev I.V."/>
            <person name="Hibbett D.S."/>
            <person name="Martin F."/>
        </authorList>
    </citation>
    <scope>NUCLEOTIDE SEQUENCE [LARGE SCALE GENOMIC DNA]</scope>
    <source>
        <strain evidence="2">MUT 4182</strain>
    </source>
</reference>
<organism evidence="1 2">
    <name type="scientific">Tulasnella calospora MUT 4182</name>
    <dbReference type="NCBI Taxonomy" id="1051891"/>
    <lineage>
        <taxon>Eukaryota</taxon>
        <taxon>Fungi</taxon>
        <taxon>Dikarya</taxon>
        <taxon>Basidiomycota</taxon>
        <taxon>Agaricomycotina</taxon>
        <taxon>Agaricomycetes</taxon>
        <taxon>Cantharellales</taxon>
        <taxon>Tulasnellaceae</taxon>
        <taxon>Tulasnella</taxon>
    </lineage>
</organism>
<accession>A0A0C3QBT4</accession>
<evidence type="ECO:0000313" key="2">
    <source>
        <dbReference type="Proteomes" id="UP000054248"/>
    </source>
</evidence>
<dbReference type="AlphaFoldDB" id="A0A0C3QBT4"/>
<sequence>MLTRSYNYYPDRFTTWLRNVKTQEHYKAHASVTTSDGRDTIGLDSLSHKTGKYQLVLTRYNNYNDVYARSYTFNIHNSDF</sequence>
<proteinExistence type="predicted"/>
<reference evidence="1 2" key="1">
    <citation type="submission" date="2014-04" db="EMBL/GenBank/DDBJ databases">
        <authorList>
            <consortium name="DOE Joint Genome Institute"/>
            <person name="Kuo A."/>
            <person name="Girlanda M."/>
            <person name="Perotto S."/>
            <person name="Kohler A."/>
            <person name="Nagy L.G."/>
            <person name="Floudas D."/>
            <person name="Copeland A."/>
            <person name="Barry K.W."/>
            <person name="Cichocki N."/>
            <person name="Veneault-Fourrey C."/>
            <person name="LaButti K."/>
            <person name="Lindquist E.A."/>
            <person name="Lipzen A."/>
            <person name="Lundell T."/>
            <person name="Morin E."/>
            <person name="Murat C."/>
            <person name="Sun H."/>
            <person name="Tunlid A."/>
            <person name="Henrissat B."/>
            <person name="Grigoriev I.V."/>
            <person name="Hibbett D.S."/>
            <person name="Martin F."/>
            <person name="Nordberg H.P."/>
            <person name="Cantor M.N."/>
            <person name="Hua S.X."/>
        </authorList>
    </citation>
    <scope>NUCLEOTIDE SEQUENCE [LARGE SCALE GENOMIC DNA]</scope>
    <source>
        <strain evidence="1 2">MUT 4182</strain>
    </source>
</reference>
<keyword evidence="2" id="KW-1185">Reference proteome</keyword>
<gene>
    <name evidence="1" type="ORF">M407DRAFT_28569</name>
</gene>
<evidence type="ECO:0000313" key="1">
    <source>
        <dbReference type="EMBL" id="KIO21859.1"/>
    </source>
</evidence>
<dbReference type="Proteomes" id="UP000054248">
    <property type="component" value="Unassembled WGS sequence"/>
</dbReference>
<dbReference type="OrthoDB" id="10318612at2759"/>
<name>A0A0C3QBT4_9AGAM</name>
<protein>
    <submittedName>
        <fullName evidence="1">Uncharacterized protein</fullName>
    </submittedName>
</protein>
<dbReference type="HOGENOM" id="CLU_2591530_0_0_1"/>